<proteinExistence type="predicted"/>
<evidence type="ECO:0000313" key="1">
    <source>
        <dbReference type="EMBL" id="XCM79245.1"/>
    </source>
</evidence>
<sequence length="313" mass="32357">MDTYPVRLNRRLGLVRDPAGGWLLSEDQPVGPAALWDLAPVRVARGERCLVLGAGDEATLGGLAALADRAVPAVEAVWGPAAGGSAGGAGVGAGAGAAGSGGRLVLELPATLEEFARLLDVPAENYRGIAAVTVAAGGAPVRTPADRIQVNPDAYRGLSELGRRVVITHEATHVATRADTKGWTPLWLSEGVADYTGYRGSGRTGRQIAPGLTREVVAGRLPGGLPTDADFAAGAGGIALAYELSWLLCDLLARTFGPDRLVGFYRAVAAAGNPGDGREARDALVARLVKEWFGLDQPAFTHLWTTEAGRLGE</sequence>
<evidence type="ECO:0008006" key="2">
    <source>
        <dbReference type="Google" id="ProtNLM"/>
    </source>
</evidence>
<dbReference type="RefSeq" id="WP_354639742.1">
    <property type="nucleotide sequence ID" value="NZ_CP159872.1"/>
</dbReference>
<dbReference type="KEGG" id="kcm:ABWK59_10055"/>
<dbReference type="AlphaFoldDB" id="A0AAU8JTH1"/>
<reference evidence="1" key="1">
    <citation type="submission" date="2024-06" db="EMBL/GenBank/DDBJ databases">
        <title>The genome sequences of Kitasatospora sp. strain HUAS MG31.</title>
        <authorList>
            <person name="Mo P."/>
        </authorList>
    </citation>
    <scope>NUCLEOTIDE SEQUENCE</scope>
    <source>
        <strain evidence="1">HUAS MG31</strain>
    </source>
</reference>
<dbReference type="EMBL" id="CP159872">
    <property type="protein sequence ID" value="XCM79245.1"/>
    <property type="molecule type" value="Genomic_DNA"/>
</dbReference>
<protein>
    <recommendedName>
        <fullName evidence="2">Basic secretory peptidase family protein</fullName>
    </recommendedName>
</protein>
<name>A0AAU8JTH1_9ACTN</name>
<accession>A0AAU8JTH1</accession>
<organism evidence="1">
    <name type="scientific">Kitasatospora camelliae</name>
    <dbReference type="NCBI Taxonomy" id="3156397"/>
    <lineage>
        <taxon>Bacteria</taxon>
        <taxon>Bacillati</taxon>
        <taxon>Actinomycetota</taxon>
        <taxon>Actinomycetes</taxon>
        <taxon>Kitasatosporales</taxon>
        <taxon>Streptomycetaceae</taxon>
        <taxon>Kitasatospora</taxon>
    </lineage>
</organism>
<gene>
    <name evidence="1" type="ORF">ABWK59_10055</name>
</gene>